<dbReference type="GO" id="GO:0004659">
    <property type="term" value="F:prenyltransferase activity"/>
    <property type="evidence" value="ECO:0007669"/>
    <property type="project" value="InterPro"/>
</dbReference>
<evidence type="ECO:0000256" key="2">
    <source>
        <dbReference type="SAM" id="Phobius"/>
    </source>
</evidence>
<evidence type="ECO:0000256" key="1">
    <source>
        <dbReference type="ARBA" id="ARBA00022679"/>
    </source>
</evidence>
<dbReference type="InterPro" id="IPR026046">
    <property type="entry name" value="UBIAD1"/>
</dbReference>
<feature type="transmembrane region" description="Helical" evidence="2">
    <location>
        <begin position="74"/>
        <end position="98"/>
    </location>
</feature>
<protein>
    <recommendedName>
        <fullName evidence="5">1,4-dihydroxy-2-naphthoate octaprenyltransferase</fullName>
    </recommendedName>
</protein>
<dbReference type="AlphaFoldDB" id="A0AAE0KU69"/>
<keyword evidence="2" id="KW-0812">Transmembrane</keyword>
<organism evidence="3 4">
    <name type="scientific">Cymbomonas tetramitiformis</name>
    <dbReference type="NCBI Taxonomy" id="36881"/>
    <lineage>
        <taxon>Eukaryota</taxon>
        <taxon>Viridiplantae</taxon>
        <taxon>Chlorophyta</taxon>
        <taxon>Pyramimonadophyceae</taxon>
        <taxon>Pyramimonadales</taxon>
        <taxon>Pyramimonadaceae</taxon>
        <taxon>Cymbomonas</taxon>
    </lineage>
</organism>
<evidence type="ECO:0008006" key="5">
    <source>
        <dbReference type="Google" id="ProtNLM"/>
    </source>
</evidence>
<keyword evidence="1" id="KW-0808">Transferase</keyword>
<sequence>MHTDCKVGKRTLPVRFGLFFGRAEVVVLAIATYSFSVFWWRWGVYGAALLPLLTIPMAYKLVERVCRNPPSAKYNDFLAFAGKLHAAFGILLAAGIWVHDSPLHPV</sequence>
<gene>
    <name evidence="3" type="ORF">CYMTET_30393</name>
</gene>
<evidence type="ECO:0000313" key="3">
    <source>
        <dbReference type="EMBL" id="KAK3260660.1"/>
    </source>
</evidence>
<dbReference type="EMBL" id="LGRX02017528">
    <property type="protein sequence ID" value="KAK3260660.1"/>
    <property type="molecule type" value="Genomic_DNA"/>
</dbReference>
<dbReference type="PANTHER" id="PTHR13929">
    <property type="entry name" value="1,4-DIHYDROXY-2-NAPHTHOATE OCTAPRENYLTRANSFERASE"/>
    <property type="match status" value="1"/>
</dbReference>
<dbReference type="PANTHER" id="PTHR13929:SF0">
    <property type="entry name" value="UBIA PRENYLTRANSFERASE DOMAIN-CONTAINING PROTEIN 1"/>
    <property type="match status" value="1"/>
</dbReference>
<reference evidence="3 4" key="1">
    <citation type="journal article" date="2015" name="Genome Biol. Evol.">
        <title>Comparative Genomics of a Bacterivorous Green Alga Reveals Evolutionary Causalities and Consequences of Phago-Mixotrophic Mode of Nutrition.</title>
        <authorList>
            <person name="Burns J.A."/>
            <person name="Paasch A."/>
            <person name="Narechania A."/>
            <person name="Kim E."/>
        </authorList>
    </citation>
    <scope>NUCLEOTIDE SEQUENCE [LARGE SCALE GENOMIC DNA]</scope>
    <source>
        <strain evidence="3 4">PLY_AMNH</strain>
    </source>
</reference>
<comment type="caution">
    <text evidence="3">The sequence shown here is derived from an EMBL/GenBank/DDBJ whole genome shotgun (WGS) entry which is preliminary data.</text>
</comment>
<feature type="transmembrane region" description="Helical" evidence="2">
    <location>
        <begin position="12"/>
        <end position="36"/>
    </location>
</feature>
<feature type="transmembrane region" description="Helical" evidence="2">
    <location>
        <begin position="42"/>
        <end position="62"/>
    </location>
</feature>
<dbReference type="Proteomes" id="UP001190700">
    <property type="component" value="Unassembled WGS sequence"/>
</dbReference>
<dbReference type="GO" id="GO:0042371">
    <property type="term" value="P:vitamin K biosynthetic process"/>
    <property type="evidence" value="ECO:0007669"/>
    <property type="project" value="TreeGrafter"/>
</dbReference>
<dbReference type="GO" id="GO:0009234">
    <property type="term" value="P:menaquinone biosynthetic process"/>
    <property type="evidence" value="ECO:0007669"/>
    <property type="project" value="TreeGrafter"/>
</dbReference>
<accession>A0AAE0KU69</accession>
<evidence type="ECO:0000313" key="4">
    <source>
        <dbReference type="Proteomes" id="UP001190700"/>
    </source>
</evidence>
<keyword evidence="2" id="KW-0472">Membrane</keyword>
<keyword evidence="2" id="KW-1133">Transmembrane helix</keyword>
<keyword evidence="4" id="KW-1185">Reference proteome</keyword>
<proteinExistence type="predicted"/>
<name>A0AAE0KU69_9CHLO</name>